<sequence length="283" mass="32573">TGFPTSDAQNDFQRARRQRVIADLGRRMRREPNDVALILPFEEVVEALGRVGERHLGLRTITIDSIVGTVDRMREFDRRFRPLSGRVRGRWERIAAAQRRGESMPPISVYRIGDLHFVRDGHHRVSVARSLGRDDIDAYVTEVQTRLGMAGDVRLSDLPLKGHERVFAERVPLSAEQRDKVRLSDPWDYALLAEGVEAWGFRAMQERLGFMDRAEVARTWFDEEYAPVAQMLRDGGFIAEGETDADAYMRLASQRYRLLRTHRWTPEILERIRAQSGSPRSTS</sequence>
<dbReference type="AlphaFoldDB" id="A0A6J4TV72"/>
<dbReference type="InterPro" id="IPR036086">
    <property type="entry name" value="ParB/Sulfiredoxin_sf"/>
</dbReference>
<organism evidence="1">
    <name type="scientific">uncultured Solirubrobacteraceae bacterium</name>
    <dbReference type="NCBI Taxonomy" id="1162706"/>
    <lineage>
        <taxon>Bacteria</taxon>
        <taxon>Bacillati</taxon>
        <taxon>Actinomycetota</taxon>
        <taxon>Thermoleophilia</taxon>
        <taxon>Solirubrobacterales</taxon>
        <taxon>Solirubrobacteraceae</taxon>
        <taxon>environmental samples</taxon>
    </lineage>
</organism>
<accession>A0A6J4TV72</accession>
<name>A0A6J4TV72_9ACTN</name>
<dbReference type="EMBL" id="CADCVS010000518">
    <property type="protein sequence ID" value="CAA9532646.1"/>
    <property type="molecule type" value="Genomic_DNA"/>
</dbReference>
<proteinExistence type="predicted"/>
<reference evidence="1" key="1">
    <citation type="submission" date="2020-02" db="EMBL/GenBank/DDBJ databases">
        <authorList>
            <person name="Meier V. D."/>
        </authorList>
    </citation>
    <scope>NUCLEOTIDE SEQUENCE</scope>
    <source>
        <strain evidence="1">AVDCRST_MAG30</strain>
    </source>
</reference>
<gene>
    <name evidence="1" type="ORF">AVDCRST_MAG30-3933</name>
</gene>
<protein>
    <submittedName>
        <fullName evidence="1">Transcriptional regulator</fullName>
    </submittedName>
</protein>
<evidence type="ECO:0000313" key="1">
    <source>
        <dbReference type="EMBL" id="CAA9532646.1"/>
    </source>
</evidence>
<dbReference type="SUPFAM" id="SSF110849">
    <property type="entry name" value="ParB/Sulfiredoxin"/>
    <property type="match status" value="1"/>
</dbReference>
<feature type="non-terminal residue" evidence="1">
    <location>
        <position position="1"/>
    </location>
</feature>